<protein>
    <submittedName>
        <fullName evidence="1">Uncharacterized protein</fullName>
    </submittedName>
</protein>
<evidence type="ECO:0000313" key="1">
    <source>
        <dbReference type="EMBL" id="CAH1428760.1"/>
    </source>
</evidence>
<dbReference type="EMBL" id="CAKMRJ010002223">
    <property type="protein sequence ID" value="CAH1428760.1"/>
    <property type="molecule type" value="Genomic_DNA"/>
</dbReference>
<dbReference type="Proteomes" id="UP001157418">
    <property type="component" value="Unassembled WGS sequence"/>
</dbReference>
<sequence>MVAPEAAVTSSGGSDAAASRISDYGVRLGQSSISTQRDAIVKVFDGEEDQLCDYNHISTPKPSGKSEKCSGIEFSPSDSFFSPGVLKEIDEIIYRSTKKKLQFMDENSTGTRIDICSSASTFCSPYMNSIVSIRNKITDMEVDICKSILCSNRNLRETIWELKDAQLMFVEDSYCFEANKPISFRRFLFEHNIYEEVFQNVIVCWYEQRTRTLLRYWQKSERSVNKRLHIGSDFFLFQPQLQTELNY</sequence>
<organism evidence="1 2">
    <name type="scientific">Lactuca virosa</name>
    <dbReference type="NCBI Taxonomy" id="75947"/>
    <lineage>
        <taxon>Eukaryota</taxon>
        <taxon>Viridiplantae</taxon>
        <taxon>Streptophyta</taxon>
        <taxon>Embryophyta</taxon>
        <taxon>Tracheophyta</taxon>
        <taxon>Spermatophyta</taxon>
        <taxon>Magnoliopsida</taxon>
        <taxon>eudicotyledons</taxon>
        <taxon>Gunneridae</taxon>
        <taxon>Pentapetalae</taxon>
        <taxon>asterids</taxon>
        <taxon>campanulids</taxon>
        <taxon>Asterales</taxon>
        <taxon>Asteraceae</taxon>
        <taxon>Cichorioideae</taxon>
        <taxon>Cichorieae</taxon>
        <taxon>Lactucinae</taxon>
        <taxon>Lactuca</taxon>
    </lineage>
</organism>
<gene>
    <name evidence="1" type="ORF">LVIROSA_LOCUS15670</name>
</gene>
<comment type="caution">
    <text evidence="1">The sequence shown here is derived from an EMBL/GenBank/DDBJ whole genome shotgun (WGS) entry which is preliminary data.</text>
</comment>
<name>A0AAU9N3D7_9ASTR</name>
<proteinExistence type="predicted"/>
<evidence type="ECO:0000313" key="2">
    <source>
        <dbReference type="Proteomes" id="UP001157418"/>
    </source>
</evidence>
<dbReference type="AlphaFoldDB" id="A0AAU9N3D7"/>
<keyword evidence="2" id="KW-1185">Reference proteome</keyword>
<accession>A0AAU9N3D7</accession>
<reference evidence="1 2" key="1">
    <citation type="submission" date="2022-01" db="EMBL/GenBank/DDBJ databases">
        <authorList>
            <person name="Xiong W."/>
            <person name="Schranz E."/>
        </authorList>
    </citation>
    <scope>NUCLEOTIDE SEQUENCE [LARGE SCALE GENOMIC DNA]</scope>
</reference>